<dbReference type="AlphaFoldDB" id="A0A3Q3Q7W9"/>
<dbReference type="Ensembl" id="ENSMALT00000006606.1">
    <property type="protein sequence ID" value="ENSMALP00000006470.1"/>
    <property type="gene ID" value="ENSMALG00000004619.1"/>
</dbReference>
<keyword evidence="3" id="KW-1185">Reference proteome</keyword>
<reference evidence="2" key="2">
    <citation type="submission" date="2025-09" db="UniProtKB">
        <authorList>
            <consortium name="Ensembl"/>
        </authorList>
    </citation>
    <scope>IDENTIFICATION</scope>
</reference>
<evidence type="ECO:0000313" key="3">
    <source>
        <dbReference type="Proteomes" id="UP000261600"/>
    </source>
</evidence>
<accession>A0A3Q3Q7W9</accession>
<sequence>MEMLDAFSTTHVPNISTGQQLVDALERASIAHQLKGKQVWIGIKKLLLLIEMSLQMDPDHRVTNFLSLLRDEGA</sequence>
<dbReference type="Proteomes" id="UP000261600">
    <property type="component" value="Unplaced"/>
</dbReference>
<organism evidence="2 3">
    <name type="scientific">Monopterus albus</name>
    <name type="common">Swamp eel</name>
    <dbReference type="NCBI Taxonomy" id="43700"/>
    <lineage>
        <taxon>Eukaryota</taxon>
        <taxon>Metazoa</taxon>
        <taxon>Chordata</taxon>
        <taxon>Craniata</taxon>
        <taxon>Vertebrata</taxon>
        <taxon>Euteleostomi</taxon>
        <taxon>Actinopterygii</taxon>
        <taxon>Neopterygii</taxon>
        <taxon>Teleostei</taxon>
        <taxon>Neoteleostei</taxon>
        <taxon>Acanthomorphata</taxon>
        <taxon>Anabantaria</taxon>
        <taxon>Synbranchiformes</taxon>
        <taxon>Synbranchidae</taxon>
        <taxon>Monopterus</taxon>
    </lineage>
</organism>
<dbReference type="InterPro" id="IPR054419">
    <property type="entry name" value="NSF_ATPase_lid"/>
</dbReference>
<name>A0A3Q3Q7W9_MONAL</name>
<evidence type="ECO:0000313" key="2">
    <source>
        <dbReference type="Ensembl" id="ENSMALP00000006470.1"/>
    </source>
</evidence>
<evidence type="ECO:0000259" key="1">
    <source>
        <dbReference type="Pfam" id="PF21964"/>
    </source>
</evidence>
<dbReference type="STRING" id="43700.ENSMALP00000006470"/>
<protein>
    <recommendedName>
        <fullName evidence="1">NSF AAA+ ATPase lid domain-containing protein</fullName>
    </recommendedName>
</protein>
<proteinExistence type="predicted"/>
<dbReference type="Pfam" id="PF21964">
    <property type="entry name" value="NSF_ATPase_lid"/>
    <property type="match status" value="1"/>
</dbReference>
<dbReference type="FunFam" id="1.10.8.60:FF:000031">
    <property type="entry name" value="vesicle-fusing ATPase isoform X1"/>
    <property type="match status" value="1"/>
</dbReference>
<feature type="domain" description="NSF AAA+ ATPase lid" evidence="1">
    <location>
        <begin position="14"/>
        <end position="72"/>
    </location>
</feature>
<reference evidence="2" key="1">
    <citation type="submission" date="2025-08" db="UniProtKB">
        <authorList>
            <consortium name="Ensembl"/>
        </authorList>
    </citation>
    <scope>IDENTIFICATION</scope>
</reference>
<dbReference type="Gene3D" id="1.10.8.60">
    <property type="match status" value="1"/>
</dbReference>